<keyword evidence="3" id="KW-0731">Sigma factor</keyword>
<evidence type="ECO:0000256" key="4">
    <source>
        <dbReference type="ARBA" id="ARBA00023163"/>
    </source>
</evidence>
<protein>
    <submittedName>
        <fullName evidence="7">Sigma-70 family RNA polymerase sigma factor</fullName>
    </submittedName>
</protein>
<keyword evidence="4" id="KW-0804">Transcription</keyword>
<accession>A0ABW9AB90</accession>
<dbReference type="InterPro" id="IPR039425">
    <property type="entry name" value="RNA_pol_sigma-70-like"/>
</dbReference>
<comment type="similarity">
    <text evidence="1">Belongs to the sigma-70 factor family. ECF subfamily.</text>
</comment>
<dbReference type="Pfam" id="PF08281">
    <property type="entry name" value="Sigma70_r4_2"/>
    <property type="match status" value="1"/>
</dbReference>
<name>A0ABW9AB90_9BURK</name>
<dbReference type="EMBL" id="JAQQFM010000007">
    <property type="protein sequence ID" value="MFL9926163.1"/>
    <property type="molecule type" value="Genomic_DNA"/>
</dbReference>
<dbReference type="SUPFAM" id="SSF88946">
    <property type="entry name" value="Sigma2 domain of RNA polymerase sigma factors"/>
    <property type="match status" value="1"/>
</dbReference>
<evidence type="ECO:0000256" key="3">
    <source>
        <dbReference type="ARBA" id="ARBA00023082"/>
    </source>
</evidence>
<dbReference type="Gene3D" id="1.10.1740.10">
    <property type="match status" value="1"/>
</dbReference>
<organism evidence="7 8">
    <name type="scientific">Herbaspirillum lusitanum</name>
    <dbReference type="NCBI Taxonomy" id="213312"/>
    <lineage>
        <taxon>Bacteria</taxon>
        <taxon>Pseudomonadati</taxon>
        <taxon>Pseudomonadota</taxon>
        <taxon>Betaproteobacteria</taxon>
        <taxon>Burkholderiales</taxon>
        <taxon>Oxalobacteraceae</taxon>
        <taxon>Herbaspirillum</taxon>
    </lineage>
</organism>
<dbReference type="NCBIfam" id="NF008889">
    <property type="entry name" value="PRK11924.1-1"/>
    <property type="match status" value="1"/>
</dbReference>
<keyword evidence="8" id="KW-1185">Reference proteome</keyword>
<proteinExistence type="inferred from homology"/>
<evidence type="ECO:0000256" key="1">
    <source>
        <dbReference type="ARBA" id="ARBA00010641"/>
    </source>
</evidence>
<dbReference type="InterPro" id="IPR013325">
    <property type="entry name" value="RNA_pol_sigma_r2"/>
</dbReference>
<evidence type="ECO:0000313" key="8">
    <source>
        <dbReference type="Proteomes" id="UP001629246"/>
    </source>
</evidence>
<dbReference type="InterPro" id="IPR014284">
    <property type="entry name" value="RNA_pol_sigma-70_dom"/>
</dbReference>
<sequence>MVASSTSPLPDAFEHVYSSHHGWLQAWLWRKMGSHEDAAELAQDTFLRLLASRASESLQEPRAYLRTVAHGLLVNHWRRLELERAYLAALAARPEQEEPSPEERSLVLETLMQIDSMLDSLAPRARRAFLLSQLDGLTYAEIALELGVSDRMVKKYMAQAMLQCMLLVQA</sequence>
<gene>
    <name evidence="7" type="ORF">PQR62_17940</name>
</gene>
<dbReference type="CDD" id="cd06171">
    <property type="entry name" value="Sigma70_r4"/>
    <property type="match status" value="1"/>
</dbReference>
<dbReference type="InterPro" id="IPR007627">
    <property type="entry name" value="RNA_pol_sigma70_r2"/>
</dbReference>
<dbReference type="InterPro" id="IPR013249">
    <property type="entry name" value="RNA_pol_sigma70_r4_t2"/>
</dbReference>
<dbReference type="NCBIfam" id="NF007232">
    <property type="entry name" value="PRK09651.1"/>
    <property type="match status" value="1"/>
</dbReference>
<comment type="caution">
    <text evidence="7">The sequence shown here is derived from an EMBL/GenBank/DDBJ whole genome shotgun (WGS) entry which is preliminary data.</text>
</comment>
<reference evidence="7 8" key="1">
    <citation type="journal article" date="2024" name="Chem. Sci.">
        <title>Discovery of megapolipeptins by genome mining of a Burkholderiales bacteria collection.</title>
        <authorList>
            <person name="Paulo B.S."/>
            <person name="Recchia M.J.J."/>
            <person name="Lee S."/>
            <person name="Fergusson C.H."/>
            <person name="Romanowski S.B."/>
            <person name="Hernandez A."/>
            <person name="Krull N."/>
            <person name="Liu D.Y."/>
            <person name="Cavanagh H."/>
            <person name="Bos A."/>
            <person name="Gray C.A."/>
            <person name="Murphy B.T."/>
            <person name="Linington R.G."/>
            <person name="Eustaquio A.S."/>
        </authorList>
    </citation>
    <scope>NUCLEOTIDE SEQUENCE [LARGE SCALE GENOMIC DNA]</scope>
    <source>
        <strain evidence="7 8">RL21-008-BIB-A</strain>
    </source>
</reference>
<feature type="domain" description="RNA polymerase sigma-70 region 2" evidence="5">
    <location>
        <begin position="17"/>
        <end position="80"/>
    </location>
</feature>
<dbReference type="PANTHER" id="PTHR43133">
    <property type="entry name" value="RNA POLYMERASE ECF-TYPE SIGMA FACTO"/>
    <property type="match status" value="1"/>
</dbReference>
<dbReference type="InterPro" id="IPR036388">
    <property type="entry name" value="WH-like_DNA-bd_sf"/>
</dbReference>
<dbReference type="SUPFAM" id="SSF88659">
    <property type="entry name" value="Sigma3 and sigma4 domains of RNA polymerase sigma factors"/>
    <property type="match status" value="1"/>
</dbReference>
<dbReference type="Pfam" id="PF04542">
    <property type="entry name" value="Sigma70_r2"/>
    <property type="match status" value="1"/>
</dbReference>
<dbReference type="InterPro" id="IPR013324">
    <property type="entry name" value="RNA_pol_sigma_r3/r4-like"/>
</dbReference>
<keyword evidence="2" id="KW-0805">Transcription regulation</keyword>
<feature type="domain" description="RNA polymerase sigma factor 70 region 4 type 2" evidence="6">
    <location>
        <begin position="112"/>
        <end position="164"/>
    </location>
</feature>
<evidence type="ECO:0000313" key="7">
    <source>
        <dbReference type="EMBL" id="MFL9926163.1"/>
    </source>
</evidence>
<dbReference type="NCBIfam" id="NF009180">
    <property type="entry name" value="PRK12528.1"/>
    <property type="match status" value="1"/>
</dbReference>
<dbReference type="NCBIfam" id="TIGR02937">
    <property type="entry name" value="sigma70-ECF"/>
    <property type="match status" value="1"/>
</dbReference>
<evidence type="ECO:0000259" key="5">
    <source>
        <dbReference type="Pfam" id="PF04542"/>
    </source>
</evidence>
<evidence type="ECO:0000256" key="2">
    <source>
        <dbReference type="ARBA" id="ARBA00023015"/>
    </source>
</evidence>
<evidence type="ECO:0000259" key="6">
    <source>
        <dbReference type="Pfam" id="PF08281"/>
    </source>
</evidence>
<dbReference type="Proteomes" id="UP001629246">
    <property type="component" value="Unassembled WGS sequence"/>
</dbReference>
<dbReference type="PANTHER" id="PTHR43133:SF63">
    <property type="entry name" value="RNA POLYMERASE SIGMA FACTOR FECI-RELATED"/>
    <property type="match status" value="1"/>
</dbReference>
<dbReference type="Gene3D" id="1.10.10.10">
    <property type="entry name" value="Winged helix-like DNA-binding domain superfamily/Winged helix DNA-binding domain"/>
    <property type="match status" value="1"/>
</dbReference>